<reference evidence="3" key="2">
    <citation type="journal article" date="2019" name="Int. J. Syst. Evol. Microbiol.">
        <title>The Global Catalogue of Microorganisms (GCM) 10K type strain sequencing project: providing services to taxonomists for standard genome sequencing and annotation.</title>
        <authorList>
            <consortium name="The Broad Institute Genomics Platform"/>
            <consortium name="The Broad Institute Genome Sequencing Center for Infectious Disease"/>
            <person name="Wu L."/>
            <person name="Ma J."/>
        </authorList>
    </citation>
    <scope>NUCLEOTIDE SEQUENCE [LARGE SCALE GENOMIC DNA]</scope>
    <source>
        <strain evidence="3">CGMCC 1.18439</strain>
    </source>
</reference>
<gene>
    <name evidence="1" type="ORF">GCM10017783_26230</name>
    <name evidence="2" type="ORF">GCM10017783_26270</name>
</gene>
<dbReference type="RefSeq" id="WP_189644205.1">
    <property type="nucleotide sequence ID" value="NZ_BNAL01000085.1"/>
</dbReference>
<proteinExistence type="predicted"/>
<accession>A0ABQ3KJ14</accession>
<sequence>MNNFDLNTLDVRAQSMQATDGGDAQWTPAATVVIGTYSVVTGTSKRCV</sequence>
<protein>
    <submittedName>
        <fullName evidence="1">Uncharacterized protein</fullName>
    </submittedName>
</protein>
<reference evidence="1" key="3">
    <citation type="submission" date="2024-05" db="EMBL/GenBank/DDBJ databases">
        <authorList>
            <person name="Sun Q."/>
            <person name="Zhou Y."/>
        </authorList>
    </citation>
    <scope>NUCLEOTIDE SEQUENCE</scope>
    <source>
        <strain evidence="1">CGMCC 1.18439</strain>
    </source>
</reference>
<organism evidence="1 3">
    <name type="scientific">Deinococcus piscis</name>
    <dbReference type="NCBI Taxonomy" id="394230"/>
    <lineage>
        <taxon>Bacteria</taxon>
        <taxon>Thermotogati</taxon>
        <taxon>Deinococcota</taxon>
        <taxon>Deinococci</taxon>
        <taxon>Deinococcales</taxon>
        <taxon>Deinococcaceae</taxon>
        <taxon>Deinococcus</taxon>
    </lineage>
</organism>
<evidence type="ECO:0000313" key="2">
    <source>
        <dbReference type="EMBL" id="GHG13433.1"/>
    </source>
</evidence>
<dbReference type="EMBL" id="BNAL01000088">
    <property type="protein sequence ID" value="GHG13433.1"/>
    <property type="molecule type" value="Genomic_DNA"/>
</dbReference>
<dbReference type="Proteomes" id="UP000632154">
    <property type="component" value="Unassembled WGS sequence"/>
</dbReference>
<evidence type="ECO:0000313" key="3">
    <source>
        <dbReference type="Proteomes" id="UP000632154"/>
    </source>
</evidence>
<reference evidence="1" key="1">
    <citation type="journal article" date="2014" name="Int. J. Syst. Evol. Microbiol.">
        <title>Complete genome of a new Firmicutes species belonging to the dominant human colonic microbiota ('Ruminococcus bicirculans') reveals two chromosomes and a selective capacity to utilize plant glucans.</title>
        <authorList>
            <consortium name="NISC Comparative Sequencing Program"/>
            <person name="Wegmann U."/>
            <person name="Louis P."/>
            <person name="Goesmann A."/>
            <person name="Henrissat B."/>
            <person name="Duncan S.H."/>
            <person name="Flint H.J."/>
        </authorList>
    </citation>
    <scope>NUCLEOTIDE SEQUENCE</scope>
    <source>
        <strain evidence="1">CGMCC 1.18439</strain>
    </source>
</reference>
<evidence type="ECO:0000313" key="1">
    <source>
        <dbReference type="EMBL" id="GHG13332.1"/>
    </source>
</evidence>
<comment type="caution">
    <text evidence="1">The sequence shown here is derived from an EMBL/GenBank/DDBJ whole genome shotgun (WGS) entry which is preliminary data.</text>
</comment>
<dbReference type="EMBL" id="BNAL01000085">
    <property type="protein sequence ID" value="GHG13332.1"/>
    <property type="molecule type" value="Genomic_DNA"/>
</dbReference>
<name>A0ABQ3KJ14_9DEIO</name>
<keyword evidence="3" id="KW-1185">Reference proteome</keyword>